<dbReference type="InterPro" id="IPR005534">
    <property type="entry name" value="Curli_assmbl/transp-comp_CsgG"/>
</dbReference>
<evidence type="ECO:0000256" key="1">
    <source>
        <dbReference type="ARBA" id="ARBA00022475"/>
    </source>
</evidence>
<dbReference type="Pfam" id="PF03783">
    <property type="entry name" value="CsgG"/>
    <property type="match status" value="1"/>
</dbReference>
<dbReference type="EMBL" id="BARV01028476">
    <property type="protein sequence ID" value="GAI34229.1"/>
    <property type="molecule type" value="Genomic_DNA"/>
</dbReference>
<evidence type="ECO:0000256" key="3">
    <source>
        <dbReference type="ARBA" id="ARBA00023136"/>
    </source>
</evidence>
<dbReference type="Gene3D" id="3.40.50.10610">
    <property type="entry name" value="ABC-type transport auxiliary lipoprotein component"/>
    <property type="match status" value="2"/>
</dbReference>
<dbReference type="GO" id="GO:0030288">
    <property type="term" value="C:outer membrane-bounded periplasmic space"/>
    <property type="evidence" value="ECO:0007669"/>
    <property type="project" value="InterPro"/>
</dbReference>
<protein>
    <submittedName>
        <fullName evidence="6">Uncharacterized protein</fullName>
    </submittedName>
</protein>
<proteinExistence type="predicted"/>
<evidence type="ECO:0000313" key="6">
    <source>
        <dbReference type="EMBL" id="GAI34229.1"/>
    </source>
</evidence>
<name>X1PTN2_9ZZZZ</name>
<organism evidence="6">
    <name type="scientific">marine sediment metagenome</name>
    <dbReference type="NCBI Taxonomy" id="412755"/>
    <lineage>
        <taxon>unclassified sequences</taxon>
        <taxon>metagenomes</taxon>
        <taxon>ecological metagenomes</taxon>
    </lineage>
</organism>
<keyword evidence="1" id="KW-1003">Cell membrane</keyword>
<reference evidence="6" key="1">
    <citation type="journal article" date="2014" name="Front. Microbiol.">
        <title>High frequency of phylogenetically diverse reductive dehalogenase-homologous genes in deep subseafloor sedimentary metagenomes.</title>
        <authorList>
            <person name="Kawai M."/>
            <person name="Futagami T."/>
            <person name="Toyoda A."/>
            <person name="Takaki Y."/>
            <person name="Nishi S."/>
            <person name="Hori S."/>
            <person name="Arai W."/>
            <person name="Tsubouchi T."/>
            <person name="Morono Y."/>
            <person name="Uchiyama I."/>
            <person name="Ito T."/>
            <person name="Fujiyama A."/>
            <person name="Inagaki F."/>
            <person name="Takami H."/>
        </authorList>
    </citation>
    <scope>NUCLEOTIDE SEQUENCE</scope>
    <source>
        <strain evidence="6">Expedition CK06-06</strain>
    </source>
</reference>
<evidence type="ECO:0000256" key="2">
    <source>
        <dbReference type="ARBA" id="ARBA00022729"/>
    </source>
</evidence>
<dbReference type="AlphaFoldDB" id="X1PTN2"/>
<comment type="caution">
    <text evidence="6">The sequence shown here is derived from an EMBL/GenBank/DDBJ whole genome shotgun (WGS) entry which is preliminary data.</text>
</comment>
<evidence type="ECO:0000256" key="4">
    <source>
        <dbReference type="ARBA" id="ARBA00023139"/>
    </source>
</evidence>
<dbReference type="PANTHER" id="PTHR41164:SF1">
    <property type="entry name" value="CURLI PRODUCTION ASSEMBLY_TRANSPORT COMPONENT CSGG"/>
    <property type="match status" value="1"/>
</dbReference>
<accession>X1PTN2</accession>
<dbReference type="PANTHER" id="PTHR41164">
    <property type="entry name" value="CURLI PRODUCTION ASSEMBLY/TRANSPORT COMPONENT CSGG"/>
    <property type="match status" value="1"/>
</dbReference>
<evidence type="ECO:0000256" key="5">
    <source>
        <dbReference type="ARBA" id="ARBA00023288"/>
    </source>
</evidence>
<keyword evidence="3" id="KW-0472">Membrane</keyword>
<keyword evidence="2" id="KW-0732">Signal</keyword>
<gene>
    <name evidence="6" type="ORF">S06H3_45575</name>
</gene>
<sequence length="125" mass="13901">MLIKALEDSGWFIPIEREGLPRLLKERELINETRKIYKNNQGESLPPLPPLLYASIILEGGIISYDTNLTTGGFGAKYFGLGGHVEYRRDQITIYLRAVSTTNGKILKSVSTTKTILSKDGFIGV</sequence>
<keyword evidence="5" id="KW-0449">Lipoprotein</keyword>
<keyword evidence="4" id="KW-0564">Palmitate</keyword>